<dbReference type="PANTHER" id="PTHR23028">
    <property type="entry name" value="ACETYLTRANSFERASE"/>
    <property type="match status" value="1"/>
</dbReference>
<feature type="transmembrane region" description="Helical" evidence="1">
    <location>
        <begin position="210"/>
        <end position="243"/>
    </location>
</feature>
<dbReference type="PANTHER" id="PTHR23028:SF53">
    <property type="entry name" value="ACYL_TRANSF_3 DOMAIN-CONTAINING PROTEIN"/>
    <property type="match status" value="1"/>
</dbReference>
<dbReference type="Proteomes" id="UP000199643">
    <property type="component" value="Unassembled WGS sequence"/>
</dbReference>
<dbReference type="InterPro" id="IPR050879">
    <property type="entry name" value="Acyltransferase_3"/>
</dbReference>
<feature type="transmembrane region" description="Helical" evidence="1">
    <location>
        <begin position="250"/>
        <end position="276"/>
    </location>
</feature>
<dbReference type="EMBL" id="FNCH01000006">
    <property type="protein sequence ID" value="SDG42126.1"/>
    <property type="molecule type" value="Genomic_DNA"/>
</dbReference>
<keyword evidence="1" id="KW-0812">Transmembrane</keyword>
<evidence type="ECO:0000256" key="1">
    <source>
        <dbReference type="SAM" id="Phobius"/>
    </source>
</evidence>
<protein>
    <submittedName>
        <fullName evidence="3">Peptidoglycan/LPS O-acetylase OafA/YrhL, contains acyltransferase and SGNH-hydrolase domains</fullName>
    </submittedName>
</protein>
<dbReference type="RefSeq" id="WP_167354715.1">
    <property type="nucleotide sequence ID" value="NZ_FNCH01000006.1"/>
</dbReference>
<dbReference type="STRING" id="405671.SAMN05421827_106162"/>
<evidence type="ECO:0000259" key="2">
    <source>
        <dbReference type="Pfam" id="PF01757"/>
    </source>
</evidence>
<accession>A0A1G7U3I1</accession>
<reference evidence="4" key="1">
    <citation type="submission" date="2016-10" db="EMBL/GenBank/DDBJ databases">
        <authorList>
            <person name="Varghese N."/>
            <person name="Submissions S."/>
        </authorList>
    </citation>
    <scope>NUCLEOTIDE SEQUENCE [LARGE SCALE GENOMIC DNA]</scope>
    <source>
        <strain evidence="4">DSM 17933</strain>
    </source>
</reference>
<dbReference type="InterPro" id="IPR002656">
    <property type="entry name" value="Acyl_transf_3_dom"/>
</dbReference>
<feature type="domain" description="Acyltransferase 3" evidence="2">
    <location>
        <begin position="9"/>
        <end position="306"/>
    </location>
</feature>
<keyword evidence="4" id="KW-1185">Reference proteome</keyword>
<feature type="transmembrane region" description="Helical" evidence="1">
    <location>
        <begin position="137"/>
        <end position="156"/>
    </location>
</feature>
<proteinExistence type="predicted"/>
<keyword evidence="3" id="KW-0808">Transferase</keyword>
<organism evidence="3 4">
    <name type="scientific">Pedobacter terrae</name>
    <dbReference type="NCBI Taxonomy" id="405671"/>
    <lineage>
        <taxon>Bacteria</taxon>
        <taxon>Pseudomonadati</taxon>
        <taxon>Bacteroidota</taxon>
        <taxon>Sphingobacteriia</taxon>
        <taxon>Sphingobacteriales</taxon>
        <taxon>Sphingobacteriaceae</taxon>
        <taxon>Pedobacter</taxon>
    </lineage>
</organism>
<keyword evidence="3" id="KW-0012">Acyltransferase</keyword>
<dbReference type="GO" id="GO:0000271">
    <property type="term" value="P:polysaccharide biosynthetic process"/>
    <property type="evidence" value="ECO:0007669"/>
    <property type="project" value="TreeGrafter"/>
</dbReference>
<keyword evidence="1" id="KW-1133">Transmembrane helix</keyword>
<feature type="transmembrane region" description="Helical" evidence="1">
    <location>
        <begin position="162"/>
        <end position="180"/>
    </location>
</feature>
<dbReference type="GO" id="GO:0016787">
    <property type="term" value="F:hydrolase activity"/>
    <property type="evidence" value="ECO:0007669"/>
    <property type="project" value="UniProtKB-KW"/>
</dbReference>
<sequence>MENRKEITGVQILRGLAALAVLLCHASFTLSSHPKIANILIYGQLGVHVFFFISGYIIIYSLIKNKYAVRHFFTFLAKRSIRIDPLYITTIVLTLTSFWLFSHFTSFKGKVIPFIFEQFIAHMFYIIPFTKWPFYNHVFWTLCIEFQFYILIGIVYFISNKWLFKAILILAFSLSCFSDLPNSYYLVTNYASIFAMGISLIEYQLSKKNVYILCYGICAIFTFVHFDLLTLGFVIASSAVIILNNKKYLVLNFLGNISYSLYLIHPLVLLYLSGIFKRFLPWLMHDQLVALFIQVLFSIAIAYVFYLLIEKPSIKCSKKIKISL</sequence>
<dbReference type="GO" id="GO:0016747">
    <property type="term" value="F:acyltransferase activity, transferring groups other than amino-acyl groups"/>
    <property type="evidence" value="ECO:0007669"/>
    <property type="project" value="InterPro"/>
</dbReference>
<feature type="transmembrane region" description="Helical" evidence="1">
    <location>
        <begin position="84"/>
        <end position="105"/>
    </location>
</feature>
<feature type="transmembrane region" description="Helical" evidence="1">
    <location>
        <begin position="12"/>
        <end position="33"/>
    </location>
</feature>
<gene>
    <name evidence="3" type="ORF">SAMN05421827_106162</name>
</gene>
<feature type="transmembrane region" description="Helical" evidence="1">
    <location>
        <begin position="288"/>
        <end position="309"/>
    </location>
</feature>
<keyword evidence="1" id="KW-0472">Membrane</keyword>
<dbReference type="Pfam" id="PF01757">
    <property type="entry name" value="Acyl_transf_3"/>
    <property type="match status" value="1"/>
</dbReference>
<evidence type="ECO:0000313" key="4">
    <source>
        <dbReference type="Proteomes" id="UP000199643"/>
    </source>
</evidence>
<name>A0A1G7U3I1_9SPHI</name>
<dbReference type="AlphaFoldDB" id="A0A1G7U3I1"/>
<keyword evidence="3" id="KW-0378">Hydrolase</keyword>
<evidence type="ECO:0000313" key="3">
    <source>
        <dbReference type="EMBL" id="SDG42126.1"/>
    </source>
</evidence>
<feature type="transmembrane region" description="Helical" evidence="1">
    <location>
        <begin position="39"/>
        <end position="63"/>
    </location>
</feature>
<dbReference type="GO" id="GO:0016020">
    <property type="term" value="C:membrane"/>
    <property type="evidence" value="ECO:0007669"/>
    <property type="project" value="TreeGrafter"/>
</dbReference>